<feature type="chain" id="PRO_5037551577" description="Murein L,D-transpeptidase catalytic domain family protein" evidence="1">
    <location>
        <begin position="20"/>
        <end position="227"/>
    </location>
</feature>
<keyword evidence="1" id="KW-0732">Signal</keyword>
<keyword evidence="3" id="KW-1185">Reference proteome</keyword>
<dbReference type="Pfam" id="PF13645">
    <property type="entry name" value="YkuD_2"/>
    <property type="match status" value="1"/>
</dbReference>
<evidence type="ECO:0000313" key="3">
    <source>
        <dbReference type="Proteomes" id="UP000632858"/>
    </source>
</evidence>
<name>A0A917CNF9_9GAMM</name>
<gene>
    <name evidence="2" type="ORF">GCM10010960_14200</name>
</gene>
<dbReference type="Proteomes" id="UP000632858">
    <property type="component" value="Unassembled WGS sequence"/>
</dbReference>
<dbReference type="PANTHER" id="PTHR38477">
    <property type="entry name" value="HYPOTHETICAL EXPORTED PROTEIN"/>
    <property type="match status" value="1"/>
</dbReference>
<reference evidence="2" key="2">
    <citation type="submission" date="2020-09" db="EMBL/GenBank/DDBJ databases">
        <authorList>
            <person name="Sun Q."/>
            <person name="Zhou Y."/>
        </authorList>
    </citation>
    <scope>NUCLEOTIDE SEQUENCE</scope>
    <source>
        <strain evidence="2">CGMCC 1.12726</strain>
    </source>
</reference>
<protein>
    <recommendedName>
        <fullName evidence="4">Murein L,D-transpeptidase catalytic domain family protein</fullName>
    </recommendedName>
</protein>
<dbReference type="AlphaFoldDB" id="A0A917CNF9"/>
<reference evidence="2" key="1">
    <citation type="journal article" date="2014" name="Int. J. Syst. Evol. Microbiol.">
        <title>Complete genome sequence of Corynebacterium casei LMG S-19264T (=DSM 44701T), isolated from a smear-ripened cheese.</title>
        <authorList>
            <consortium name="US DOE Joint Genome Institute (JGI-PGF)"/>
            <person name="Walter F."/>
            <person name="Albersmeier A."/>
            <person name="Kalinowski J."/>
            <person name="Ruckert C."/>
        </authorList>
    </citation>
    <scope>NUCLEOTIDE SEQUENCE</scope>
    <source>
        <strain evidence="2">CGMCC 1.12726</strain>
    </source>
</reference>
<comment type="caution">
    <text evidence="2">The sequence shown here is derived from an EMBL/GenBank/DDBJ whole genome shotgun (WGS) entry which is preliminary data.</text>
</comment>
<proteinExistence type="predicted"/>
<dbReference type="RefSeq" id="WP_229730207.1">
    <property type="nucleotide sequence ID" value="NZ_BMFO01000002.1"/>
</dbReference>
<evidence type="ECO:0000256" key="1">
    <source>
        <dbReference type="SAM" id="SignalP"/>
    </source>
</evidence>
<dbReference type="PANTHER" id="PTHR38477:SF1">
    <property type="entry name" value="MUREIN L,D-TRANSPEPTIDASE CATALYTIC DOMAIN FAMILY PROTEIN"/>
    <property type="match status" value="1"/>
</dbReference>
<organism evidence="2 3">
    <name type="scientific">Arenimonas maotaiensis</name>
    <dbReference type="NCBI Taxonomy" id="1446479"/>
    <lineage>
        <taxon>Bacteria</taxon>
        <taxon>Pseudomonadati</taxon>
        <taxon>Pseudomonadota</taxon>
        <taxon>Gammaproteobacteria</taxon>
        <taxon>Lysobacterales</taxon>
        <taxon>Lysobacteraceae</taxon>
        <taxon>Arenimonas</taxon>
    </lineage>
</organism>
<evidence type="ECO:0000313" key="2">
    <source>
        <dbReference type="EMBL" id="GGF93563.1"/>
    </source>
</evidence>
<sequence>MRPLFLLSAALALPLSAHADEAALIQRLAPKLSPAVVKEALTAMQCAQNHGVGQLASRLAIIDYTIPSRLPRLWVFDLKAQKLLFEEHVAHGQGSGEDVPKAFSDREGSHQTSLGLFYTDTTYQGGNGYSLKLHGLSKGYNESAMRRLIVMHGAPYVNPAAAPAKGRLGRSWGCPAVRTAVARPMIDTLKQGQFIYAHGPGTQVLSECRTENLSLASLTPGSRERAR</sequence>
<feature type="signal peptide" evidence="1">
    <location>
        <begin position="1"/>
        <end position="19"/>
    </location>
</feature>
<dbReference type="EMBL" id="BMFO01000002">
    <property type="protein sequence ID" value="GGF93563.1"/>
    <property type="molecule type" value="Genomic_DNA"/>
</dbReference>
<accession>A0A917CNF9</accession>
<dbReference type="InterPro" id="IPR032676">
    <property type="entry name" value="YkuD_2"/>
</dbReference>
<evidence type="ECO:0008006" key="4">
    <source>
        <dbReference type="Google" id="ProtNLM"/>
    </source>
</evidence>